<dbReference type="RefSeq" id="WP_030227616.1">
    <property type="nucleotide sequence ID" value="NZ_AUBJ02000001.1"/>
</dbReference>
<feature type="chain" id="PRO_5046978986" evidence="1">
    <location>
        <begin position="38"/>
        <end position="290"/>
    </location>
</feature>
<dbReference type="SUPFAM" id="SSF51658">
    <property type="entry name" value="Xylose isomerase-like"/>
    <property type="match status" value="1"/>
</dbReference>
<reference evidence="3 4" key="2">
    <citation type="submission" date="2022-06" db="EMBL/GenBank/DDBJ databases">
        <title>Genomic Encyclopedia of Type Strains, Phase I: the one thousand microbial genomes (KMG-I) project.</title>
        <authorList>
            <person name="Kyrpides N."/>
        </authorList>
    </citation>
    <scope>NUCLEOTIDE SEQUENCE [LARGE SCALE GENOMIC DNA]</scope>
    <source>
        <strain evidence="3 4">DSM 43889</strain>
    </source>
</reference>
<dbReference type="EMBL" id="AUBJ02000001">
    <property type="protein sequence ID" value="MCP2333641.1"/>
    <property type="molecule type" value="Genomic_DNA"/>
</dbReference>
<proteinExistence type="predicted"/>
<evidence type="ECO:0000259" key="2">
    <source>
        <dbReference type="Pfam" id="PF01261"/>
    </source>
</evidence>
<reference evidence="3 4" key="1">
    <citation type="submission" date="2013-07" db="EMBL/GenBank/DDBJ databases">
        <authorList>
            <consortium name="DOE Joint Genome Institute"/>
            <person name="Reeve W."/>
            <person name="Huntemann M."/>
            <person name="Han J."/>
            <person name="Chen A."/>
            <person name="Kyrpides N."/>
            <person name="Mavromatis K."/>
            <person name="Markowitz V."/>
            <person name="Palaniappan K."/>
            <person name="Ivanova N."/>
            <person name="Schaumberg A."/>
            <person name="Pati A."/>
            <person name="Liolios K."/>
            <person name="Nordberg H.P."/>
            <person name="Cantor M.N."/>
            <person name="Hua S.X."/>
            <person name="Woyke T."/>
        </authorList>
    </citation>
    <scope>NUCLEOTIDE SEQUENCE [LARGE SCALE GENOMIC DNA]</scope>
    <source>
        <strain evidence="3 4">DSM 43889</strain>
    </source>
</reference>
<comment type="caution">
    <text evidence="3">The sequence shown here is derived from an EMBL/GenBank/DDBJ whole genome shotgun (WGS) entry which is preliminary data.</text>
</comment>
<dbReference type="InterPro" id="IPR013022">
    <property type="entry name" value="Xyl_isomerase-like_TIM-brl"/>
</dbReference>
<gene>
    <name evidence="3" type="ORF">G443_003911</name>
</gene>
<dbReference type="InterPro" id="IPR006311">
    <property type="entry name" value="TAT_signal"/>
</dbReference>
<evidence type="ECO:0000256" key="1">
    <source>
        <dbReference type="SAM" id="SignalP"/>
    </source>
</evidence>
<feature type="domain" description="Xylose isomerase-like TIM barrel" evidence="2">
    <location>
        <begin position="74"/>
        <end position="287"/>
    </location>
</feature>
<protein>
    <submittedName>
        <fullName evidence="3">Sugar phosphate isomerase/epimerase</fullName>
    </submittedName>
</protein>
<keyword evidence="4" id="KW-1185">Reference proteome</keyword>
<dbReference type="PANTHER" id="PTHR12110">
    <property type="entry name" value="HYDROXYPYRUVATE ISOMERASE"/>
    <property type="match status" value="1"/>
</dbReference>
<keyword evidence="1" id="KW-0732">Signal</keyword>
<dbReference type="PROSITE" id="PS51318">
    <property type="entry name" value="TAT"/>
    <property type="match status" value="1"/>
</dbReference>
<organism evidence="3 4">
    <name type="scientific">Actinoalloteichus caeruleus DSM 43889</name>
    <dbReference type="NCBI Taxonomy" id="1120930"/>
    <lineage>
        <taxon>Bacteria</taxon>
        <taxon>Bacillati</taxon>
        <taxon>Actinomycetota</taxon>
        <taxon>Actinomycetes</taxon>
        <taxon>Pseudonocardiales</taxon>
        <taxon>Pseudonocardiaceae</taxon>
        <taxon>Actinoalloteichus</taxon>
        <taxon>Actinoalloteichus cyanogriseus</taxon>
    </lineage>
</organism>
<keyword evidence="3" id="KW-0413">Isomerase</keyword>
<evidence type="ECO:0000313" key="4">
    <source>
        <dbReference type="Proteomes" id="UP000791080"/>
    </source>
</evidence>
<dbReference type="Proteomes" id="UP000791080">
    <property type="component" value="Unassembled WGS sequence"/>
</dbReference>
<dbReference type="GO" id="GO:0016853">
    <property type="term" value="F:isomerase activity"/>
    <property type="evidence" value="ECO:0007669"/>
    <property type="project" value="UniProtKB-KW"/>
</dbReference>
<accession>A0ABT1JPN3</accession>
<sequence length="290" mass="31716">MRPDDDVALSRRGLFRGVAGAALGVAALGLAAGQATAAPVPAGGPGGRVPRNAISVQLYTLRSLLEQDVPGTLAELSAIGYQKVELAGTYGRTAAEFRALLDRFGLRATSSHNGVEGDFDQVVADALTLGQTYVAAPWAMFDTAEEWRSYARQLDEAGAKARRAGLRFGYHNHGHEFQLVDGERPIDIILEHTQRQNVYLEVDLYWVVDGGVDPVDFVHSTGGRVRQYHVKDRSASGEWADLGTGTIDFGRIFRETRTAGVREFVVEHDNPSDPLTTVRVGYEYLRDLRF</sequence>
<name>A0ABT1JPN3_ACTCY</name>
<dbReference type="Gene3D" id="3.20.20.150">
    <property type="entry name" value="Divalent-metal-dependent TIM barrel enzymes"/>
    <property type="match status" value="1"/>
</dbReference>
<dbReference type="PANTHER" id="PTHR12110:SF41">
    <property type="entry name" value="INOSOSE DEHYDRATASE"/>
    <property type="match status" value="1"/>
</dbReference>
<evidence type="ECO:0000313" key="3">
    <source>
        <dbReference type="EMBL" id="MCP2333641.1"/>
    </source>
</evidence>
<dbReference type="InterPro" id="IPR036237">
    <property type="entry name" value="Xyl_isomerase-like_sf"/>
</dbReference>
<feature type="signal peptide" evidence="1">
    <location>
        <begin position="1"/>
        <end position="37"/>
    </location>
</feature>
<dbReference type="Pfam" id="PF01261">
    <property type="entry name" value="AP_endonuc_2"/>
    <property type="match status" value="1"/>
</dbReference>
<dbReference type="InterPro" id="IPR050312">
    <property type="entry name" value="IolE/XylAMocC-like"/>
</dbReference>